<protein>
    <submittedName>
        <fullName evidence="3">Uncharacterized protein</fullName>
    </submittedName>
</protein>
<dbReference type="EMBL" id="SUNH01000009">
    <property type="protein sequence ID" value="TJZ85100.1"/>
    <property type="molecule type" value="Genomic_DNA"/>
</dbReference>
<proteinExistence type="predicted"/>
<keyword evidence="4" id="KW-1185">Reference proteome</keyword>
<comment type="caution">
    <text evidence="3">The sequence shown here is derived from an EMBL/GenBank/DDBJ whole genome shotgun (WGS) entry which is preliminary data.</text>
</comment>
<accession>A0A4U0QTX3</accession>
<name>A0A4U0QTX3_9RHOB</name>
<dbReference type="RefSeq" id="WP_136856074.1">
    <property type="nucleotide sequence ID" value="NZ_SUNH01000009.1"/>
</dbReference>
<feature type="signal peptide" evidence="2">
    <location>
        <begin position="1"/>
        <end position="21"/>
    </location>
</feature>
<reference evidence="3 4" key="1">
    <citation type="submission" date="2019-04" db="EMBL/GenBank/DDBJ databases">
        <authorList>
            <person name="Li J."/>
        </authorList>
    </citation>
    <scope>NUCLEOTIDE SEQUENCE [LARGE SCALE GENOMIC DNA]</scope>
    <source>
        <strain evidence="3 4">CCTCC AB2016182</strain>
    </source>
</reference>
<feature type="compositionally biased region" description="Low complexity" evidence="1">
    <location>
        <begin position="138"/>
        <end position="162"/>
    </location>
</feature>
<keyword evidence="2" id="KW-0732">Signal</keyword>
<feature type="chain" id="PRO_5020507988" evidence="2">
    <location>
        <begin position="22"/>
        <end position="162"/>
    </location>
</feature>
<evidence type="ECO:0000313" key="3">
    <source>
        <dbReference type="EMBL" id="TJZ85100.1"/>
    </source>
</evidence>
<dbReference type="Proteomes" id="UP000306223">
    <property type="component" value="Unassembled WGS sequence"/>
</dbReference>
<dbReference type="OrthoDB" id="7948811at2"/>
<dbReference type="AlphaFoldDB" id="A0A4U0QTX3"/>
<organism evidence="3 4">
    <name type="scientific">Paracoccus hibiscisoli</name>
    <dbReference type="NCBI Taxonomy" id="2023261"/>
    <lineage>
        <taxon>Bacteria</taxon>
        <taxon>Pseudomonadati</taxon>
        <taxon>Pseudomonadota</taxon>
        <taxon>Alphaproteobacteria</taxon>
        <taxon>Rhodobacterales</taxon>
        <taxon>Paracoccaceae</taxon>
        <taxon>Paracoccus</taxon>
    </lineage>
</organism>
<feature type="region of interest" description="Disordered" evidence="1">
    <location>
        <begin position="130"/>
        <end position="162"/>
    </location>
</feature>
<evidence type="ECO:0000256" key="2">
    <source>
        <dbReference type="SAM" id="SignalP"/>
    </source>
</evidence>
<gene>
    <name evidence="3" type="ORF">FA740_07085</name>
</gene>
<evidence type="ECO:0000256" key="1">
    <source>
        <dbReference type="SAM" id="MobiDB-lite"/>
    </source>
</evidence>
<evidence type="ECO:0000313" key="4">
    <source>
        <dbReference type="Proteomes" id="UP000306223"/>
    </source>
</evidence>
<sequence length="162" mass="16651">MTRWTALMIAAATALTQPALAQTSDGVPGDRVVVPLPDVSGLSDDAAQALAHDLAQMTVITAECPEHDVSGPEFQLMAGTTDALTERLGLDPVSYDRDYVRPAFSVMSEADACDRLGPQVPEMIARLEGMGGSTQPVTPGLAEAAAAEAAADADTGTDAPAQ</sequence>